<dbReference type="GeneID" id="65089182"/>
<protein>
    <submittedName>
        <fullName evidence="2">Uncharacterized protein</fullName>
    </submittedName>
</protein>
<accession>A0A1L7TWJ7</accession>
<dbReference type="RefSeq" id="XP_041686411.1">
    <property type="nucleotide sequence ID" value="XM_041820541.1"/>
</dbReference>
<evidence type="ECO:0000313" key="3">
    <source>
        <dbReference type="Proteomes" id="UP000184255"/>
    </source>
</evidence>
<feature type="compositionally biased region" description="Polar residues" evidence="1">
    <location>
        <begin position="48"/>
        <end position="59"/>
    </location>
</feature>
<evidence type="ECO:0000256" key="1">
    <source>
        <dbReference type="SAM" id="MobiDB-lite"/>
    </source>
</evidence>
<keyword evidence="3" id="KW-1185">Reference proteome</keyword>
<dbReference type="EMBL" id="FCQH01000011">
    <property type="protein sequence ID" value="CVL00503.1"/>
    <property type="molecule type" value="Genomic_DNA"/>
</dbReference>
<feature type="region of interest" description="Disordered" evidence="1">
    <location>
        <begin position="1"/>
        <end position="69"/>
    </location>
</feature>
<dbReference type="Proteomes" id="UP000184255">
    <property type="component" value="Unassembled WGS sequence"/>
</dbReference>
<name>A0A1L7TWJ7_FUSMA</name>
<gene>
    <name evidence="2" type="ORF">FMAN_09925</name>
</gene>
<proteinExistence type="predicted"/>
<dbReference type="VEuPathDB" id="FungiDB:FMAN_09925"/>
<sequence length="313" mass="34940">MSDNCAPNEHTALDKSSGSGRGNIGPDRNRHTNDGASTLTERHGVQKGQPSTSQVTFASQAARPDRTAEARRLQLEIESESSLGKPRRSRARKAQGSLESCVVEIPKVAEILCAECGSACHTLKDCITTIGIRGCVFCNSESHATDNCREFSRLSMGQKVQLLVTDRAGMPPILTDLGWWVWLHKILTAPHTKDQPIPTAFPWTVELSCEVYRGETQKSITEYQHEVDHSHKVSALPTDARLQTMKDVFSHFWDGEGRVWPARLDSSPASTEADNSCQGAIGWHLPWRRSRGWGRLSLDRRERFMTGRRSMNY</sequence>
<evidence type="ECO:0000313" key="2">
    <source>
        <dbReference type="EMBL" id="CVL00503.1"/>
    </source>
</evidence>
<organism evidence="2 3">
    <name type="scientific">Fusarium mangiferae</name>
    <name type="common">Mango malformation disease fungus</name>
    <dbReference type="NCBI Taxonomy" id="192010"/>
    <lineage>
        <taxon>Eukaryota</taxon>
        <taxon>Fungi</taxon>
        <taxon>Dikarya</taxon>
        <taxon>Ascomycota</taxon>
        <taxon>Pezizomycotina</taxon>
        <taxon>Sordariomycetes</taxon>
        <taxon>Hypocreomycetidae</taxon>
        <taxon>Hypocreales</taxon>
        <taxon>Nectriaceae</taxon>
        <taxon>Fusarium</taxon>
        <taxon>Fusarium fujikuroi species complex</taxon>
    </lineage>
</organism>
<reference evidence="3" key="1">
    <citation type="journal article" date="2016" name="Genome Biol. Evol.">
        <title>Comparative 'omics' of the Fusarium fujikuroi species complex highlights differences in genetic potential and metabolite synthesis.</title>
        <authorList>
            <person name="Niehaus E.-M."/>
            <person name="Muensterkoetter M."/>
            <person name="Proctor R.H."/>
            <person name="Brown D.W."/>
            <person name="Sharon A."/>
            <person name="Idan Y."/>
            <person name="Oren-Young L."/>
            <person name="Sieber C.M."/>
            <person name="Novak O."/>
            <person name="Pencik A."/>
            <person name="Tarkowska D."/>
            <person name="Hromadova K."/>
            <person name="Freeman S."/>
            <person name="Maymon M."/>
            <person name="Elazar M."/>
            <person name="Youssef S.A."/>
            <person name="El-Shabrawy E.S.M."/>
            <person name="Shalaby A.B.A."/>
            <person name="Houterman P."/>
            <person name="Brock N.L."/>
            <person name="Burkhardt I."/>
            <person name="Tsavkelova E.A."/>
            <person name="Dickschat J.S."/>
            <person name="Galuszka P."/>
            <person name="Gueldener U."/>
            <person name="Tudzynski B."/>
        </authorList>
    </citation>
    <scope>NUCLEOTIDE SEQUENCE [LARGE SCALE GENOMIC DNA]</scope>
    <source>
        <strain evidence="3">MRC7560</strain>
    </source>
</reference>
<dbReference type="AlphaFoldDB" id="A0A1L7TWJ7"/>
<comment type="caution">
    <text evidence="2">The sequence shown here is derived from an EMBL/GenBank/DDBJ whole genome shotgun (WGS) entry which is preliminary data.</text>
</comment>